<evidence type="ECO:0000256" key="3">
    <source>
        <dbReference type="ARBA" id="ARBA00022574"/>
    </source>
</evidence>
<dbReference type="PROSITE" id="PS50082">
    <property type="entry name" value="WD_REPEATS_2"/>
    <property type="match status" value="3"/>
</dbReference>
<keyword evidence="5 10" id="KW-0156">Chromatin regulator</keyword>
<feature type="compositionally biased region" description="Polar residues" evidence="11">
    <location>
        <begin position="487"/>
        <end position="497"/>
    </location>
</feature>
<dbReference type="GO" id="GO:0005634">
    <property type="term" value="C:nucleus"/>
    <property type="evidence" value="ECO:0007669"/>
    <property type="project" value="UniProtKB-SubCell"/>
</dbReference>
<dbReference type="InterPro" id="IPR001680">
    <property type="entry name" value="WD40_rpt"/>
</dbReference>
<feature type="repeat" description="WD" evidence="9">
    <location>
        <begin position="187"/>
        <end position="221"/>
    </location>
</feature>
<keyword evidence="6 10" id="KW-0805">Transcription regulation</keyword>
<keyword evidence="8 10" id="KW-0539">Nucleus</keyword>
<reference evidence="14 15" key="1">
    <citation type="submission" date="2024-11" db="EMBL/GenBank/DDBJ databases">
        <title>Adaptive evolution of stress response genes in parasites aligns with host niche diversity.</title>
        <authorList>
            <person name="Hahn C."/>
            <person name="Resl P."/>
        </authorList>
    </citation>
    <scope>NUCLEOTIDE SEQUENCE [LARGE SCALE GENOMIC DNA]</scope>
    <source>
        <strain evidence="14">EGGRZ-B1_66</strain>
        <tissue evidence="14">Body</tissue>
    </source>
</reference>
<dbReference type="EMBL" id="JBJKFK010000053">
    <property type="protein sequence ID" value="KAL3320424.1"/>
    <property type="molecule type" value="Genomic_DNA"/>
</dbReference>
<evidence type="ECO:0000256" key="7">
    <source>
        <dbReference type="ARBA" id="ARBA00023163"/>
    </source>
</evidence>
<evidence type="ECO:0000313" key="14">
    <source>
        <dbReference type="EMBL" id="KAL3320424.1"/>
    </source>
</evidence>
<name>A0ABD2QLL7_9PLAT</name>
<evidence type="ECO:0000256" key="1">
    <source>
        <dbReference type="ARBA" id="ARBA00004123"/>
    </source>
</evidence>
<feature type="domain" description="Protein HIRA-like C-terminal" evidence="12">
    <location>
        <begin position="706"/>
        <end position="908"/>
    </location>
</feature>
<dbReference type="PANTHER" id="PTHR13831:SF0">
    <property type="entry name" value="PROTEIN HIRA"/>
    <property type="match status" value="1"/>
</dbReference>
<keyword evidence="15" id="KW-1185">Reference proteome</keyword>
<comment type="caution">
    <text evidence="14">The sequence shown here is derived from an EMBL/GenBank/DDBJ whole genome shotgun (WGS) entry which is preliminary data.</text>
</comment>
<evidence type="ECO:0000256" key="9">
    <source>
        <dbReference type="PROSITE-ProRule" id="PRU00221"/>
    </source>
</evidence>
<evidence type="ECO:0000256" key="5">
    <source>
        <dbReference type="ARBA" id="ARBA00022853"/>
    </source>
</evidence>
<gene>
    <name evidence="14" type="ORF">Ciccas_000905</name>
</gene>
<dbReference type="PROSITE" id="PS50294">
    <property type="entry name" value="WD_REPEATS_REGION"/>
    <property type="match status" value="3"/>
</dbReference>
<protein>
    <recommendedName>
        <fullName evidence="10">Protein HIRA</fullName>
    </recommendedName>
</protein>
<feature type="compositionally biased region" description="Basic and acidic residues" evidence="11">
    <location>
        <begin position="439"/>
        <end position="451"/>
    </location>
</feature>
<evidence type="ECO:0000259" key="12">
    <source>
        <dbReference type="Pfam" id="PF07569"/>
    </source>
</evidence>
<feature type="repeat" description="WD" evidence="9">
    <location>
        <begin position="74"/>
        <end position="115"/>
    </location>
</feature>
<dbReference type="InterPro" id="IPR015943">
    <property type="entry name" value="WD40/YVTN_repeat-like_dom_sf"/>
</dbReference>
<evidence type="ECO:0000256" key="2">
    <source>
        <dbReference type="ARBA" id="ARBA00007306"/>
    </source>
</evidence>
<dbReference type="InterPro" id="IPR036322">
    <property type="entry name" value="WD40_repeat_dom_sf"/>
</dbReference>
<dbReference type="InterPro" id="IPR011494">
    <property type="entry name" value="HIRA-like_C"/>
</dbReference>
<keyword evidence="3 9" id="KW-0853">WD repeat</keyword>
<keyword evidence="10" id="KW-0678">Repressor</keyword>
<dbReference type="SMART" id="SM00320">
    <property type="entry name" value="WD40"/>
    <property type="match status" value="8"/>
</dbReference>
<evidence type="ECO:0000256" key="4">
    <source>
        <dbReference type="ARBA" id="ARBA00022737"/>
    </source>
</evidence>
<feature type="repeat" description="WD" evidence="9">
    <location>
        <begin position="135"/>
        <end position="166"/>
    </location>
</feature>
<proteinExistence type="inferred from homology"/>
<comment type="subcellular location">
    <subcellularLocation>
        <location evidence="1 10">Nucleus</location>
    </subcellularLocation>
</comment>
<dbReference type="Pfam" id="PF24105">
    <property type="entry name" value="Beta-prop_CAF1B_HIR1"/>
    <property type="match status" value="1"/>
</dbReference>
<evidence type="ECO:0000256" key="8">
    <source>
        <dbReference type="ARBA" id="ARBA00023242"/>
    </source>
</evidence>
<dbReference type="AlphaFoldDB" id="A0ABD2QLL7"/>
<keyword evidence="4 10" id="KW-0677">Repeat</keyword>
<comment type="function">
    <text evidence="10">Required for replication-independent chromatin assembly and for the periodic repression of histone gene transcription during the cell cycle.</text>
</comment>
<feature type="region of interest" description="Disordered" evidence="11">
    <location>
        <begin position="436"/>
        <end position="570"/>
    </location>
</feature>
<dbReference type="SUPFAM" id="SSF50978">
    <property type="entry name" value="WD40 repeat-like"/>
    <property type="match status" value="2"/>
</dbReference>
<evidence type="ECO:0000259" key="13">
    <source>
        <dbReference type="Pfam" id="PF24105"/>
    </source>
</evidence>
<dbReference type="InterPro" id="IPR055410">
    <property type="entry name" value="Beta-prop_CAF1B_HIR1"/>
</dbReference>
<keyword evidence="7 10" id="KW-0804">Transcription</keyword>
<comment type="similarity">
    <text evidence="2 10">Belongs to the WD repeat HIR1 family.</text>
</comment>
<evidence type="ECO:0000256" key="10">
    <source>
        <dbReference type="RuleBase" id="RU364014"/>
    </source>
</evidence>
<evidence type="ECO:0000256" key="11">
    <source>
        <dbReference type="SAM" id="MobiDB-lite"/>
    </source>
</evidence>
<dbReference type="InterPro" id="IPR031120">
    <property type="entry name" value="HIR1-like"/>
</dbReference>
<evidence type="ECO:0000313" key="15">
    <source>
        <dbReference type="Proteomes" id="UP001626550"/>
    </source>
</evidence>
<organism evidence="14 15">
    <name type="scientific">Cichlidogyrus casuarinus</name>
    <dbReference type="NCBI Taxonomy" id="1844966"/>
    <lineage>
        <taxon>Eukaryota</taxon>
        <taxon>Metazoa</taxon>
        <taxon>Spiralia</taxon>
        <taxon>Lophotrochozoa</taxon>
        <taxon>Platyhelminthes</taxon>
        <taxon>Monogenea</taxon>
        <taxon>Monopisthocotylea</taxon>
        <taxon>Dactylogyridea</taxon>
        <taxon>Ancyrocephalidae</taxon>
        <taxon>Cichlidogyrus</taxon>
    </lineage>
</organism>
<evidence type="ECO:0000256" key="6">
    <source>
        <dbReference type="ARBA" id="ARBA00023015"/>
    </source>
</evidence>
<dbReference type="Proteomes" id="UP001626550">
    <property type="component" value="Unassembled WGS sequence"/>
</dbReference>
<feature type="compositionally biased region" description="Polar residues" evidence="11">
    <location>
        <begin position="505"/>
        <end position="517"/>
    </location>
</feature>
<dbReference type="PANTHER" id="PTHR13831">
    <property type="entry name" value="MEMBER OF THE HIR1 FAMILY OF WD-REPEAT PROTEINS"/>
    <property type="match status" value="1"/>
</dbReference>
<dbReference type="Gene3D" id="2.130.10.10">
    <property type="entry name" value="YVTN repeat-like/Quinoprotein amine dehydrogenase"/>
    <property type="match status" value="3"/>
</dbReference>
<accession>A0ABD2QLL7</accession>
<dbReference type="CDD" id="cd00200">
    <property type="entry name" value="WD40"/>
    <property type="match status" value="1"/>
</dbReference>
<sequence>MKILKPGWVSHGRLSKTDRADLPIYGLDLHPDGSRLATGGMSDNCGLIVLWNMEKIRNPNQKLSKDDSYKLSQIDGHQSCVNCVRWSPQGKWLASAGMDHVVMLWEKSAGSRSAATFGVKQKVPFKEYWRNVVVLRGHKGDIIDLDWNIDGSLLASASVDNHVMIWRKNIPQGDCTPGPLFTSIASLDKHTDFVKGVAWDPVGRFLASQSDDKTLRVWRVSDWTEEAKISQPFKNSKDQDQFMRLSWSPDGSCLAATHSLNNFFPTIKLIERKTFQPSLDLVGHKKHVLCTRYNPCIMSKNVNGHKSDALFLATGSKDRSLSIWNNLMRRPFVVIHDLFTKPVCDLSWSSSGLELVAASLDGSIAYISFTPAELGVPWLPKELAALHQKKYGSSLLANNNTNCSFVANKSVLLESAEAVRLKEAQAEMNAVSLLPTEGTKSDSSKILRKETGPAVQVESRAKDGRRRIMPKFLGSLASPIEEDELSNKTSSSLPNQETKSKSPFEDNSSASGQTIHNQAVEDTEVQAPKKRKLVLFEDDDVPVEPKRPATIGTKTAGQETTTSSSSPTAAVPHQQLTVLLPSKDFVDFASSSDQLDLAGGSVNFVCAGASSSESGMLGPILVSVTSDYSKKKFQLSGVQCHKCDWTVTSKYAFTSFAHNGGSWFAVGNSCGRIHFYRSNGQLIGTPLICDCSGVLALAISSSSAAVHIASLTRAGRLKVWQLSSQFSNSSSKLSLPGSCFGLLDYTLQSPTLLHDMDLLQIISGDNAKFRGLLFSEEGKHVIVQLQNGSVFAFSIESGAWLEIFCSRDPFKQALASAFAKIAPSGPLASLTNCKCNKQQTEHSLPSLSNLSKLTEFQRFMLCSFLESQTKLCIRFGSSAELKFWITRWARSLIECGKAKEIRELVLELLGPVNDCLGTHHNSEIKGISKVSLVKEILPLFALNLNLQRTYFELKDLATELS</sequence>
<feature type="domain" description="CAF1B/HIR1 beta-propeller" evidence="13">
    <location>
        <begin position="33"/>
        <end position="374"/>
    </location>
</feature>
<dbReference type="GO" id="GO:0006325">
    <property type="term" value="P:chromatin organization"/>
    <property type="evidence" value="ECO:0007669"/>
    <property type="project" value="UniProtKB-KW"/>
</dbReference>
<dbReference type="Pfam" id="PF07569">
    <property type="entry name" value="Hira"/>
    <property type="match status" value="1"/>
</dbReference>